<dbReference type="AlphaFoldDB" id="A0A1G6QHL4"/>
<accession>A0A1G6QHL4</accession>
<keyword evidence="5" id="KW-0812">Transmembrane</keyword>
<evidence type="ECO:0000256" key="2">
    <source>
        <dbReference type="ARBA" id="ARBA00022723"/>
    </source>
</evidence>
<dbReference type="GO" id="GO:0008758">
    <property type="term" value="F:UDP-2,3-diacylglucosamine hydrolase activity"/>
    <property type="evidence" value="ECO:0007669"/>
    <property type="project" value="TreeGrafter"/>
</dbReference>
<dbReference type="InterPro" id="IPR051158">
    <property type="entry name" value="Metallophosphoesterase_sf"/>
</dbReference>
<keyword evidence="5" id="KW-0472">Membrane</keyword>
<keyword evidence="3" id="KW-0378">Hydrolase</keyword>
<dbReference type="OrthoDB" id="9780884at2"/>
<organism evidence="7 8">
    <name type="scientific">Actinokineospora iranica</name>
    <dbReference type="NCBI Taxonomy" id="1271860"/>
    <lineage>
        <taxon>Bacteria</taxon>
        <taxon>Bacillati</taxon>
        <taxon>Actinomycetota</taxon>
        <taxon>Actinomycetes</taxon>
        <taxon>Pseudonocardiales</taxon>
        <taxon>Pseudonocardiaceae</taxon>
        <taxon>Actinokineospora</taxon>
    </lineage>
</organism>
<dbReference type="PANTHER" id="PTHR31302:SF31">
    <property type="entry name" value="PHOSPHODIESTERASE YAEI"/>
    <property type="match status" value="1"/>
</dbReference>
<feature type="transmembrane region" description="Helical" evidence="5">
    <location>
        <begin position="34"/>
        <end position="56"/>
    </location>
</feature>
<dbReference type="EMBL" id="FMZZ01000005">
    <property type="protein sequence ID" value="SDC91798.1"/>
    <property type="molecule type" value="Genomic_DNA"/>
</dbReference>
<name>A0A1G6QHL4_9PSEU</name>
<dbReference type="PANTHER" id="PTHR31302">
    <property type="entry name" value="TRANSMEMBRANE PROTEIN WITH METALLOPHOSPHOESTERASE DOMAIN-RELATED"/>
    <property type="match status" value="1"/>
</dbReference>
<dbReference type="CDD" id="cd07385">
    <property type="entry name" value="MPP_YkuE_C"/>
    <property type="match status" value="1"/>
</dbReference>
<dbReference type="InterPro" id="IPR004843">
    <property type="entry name" value="Calcineurin-like_PHP"/>
</dbReference>
<reference evidence="8" key="1">
    <citation type="submission" date="2016-10" db="EMBL/GenBank/DDBJ databases">
        <authorList>
            <person name="Varghese N."/>
            <person name="Submissions S."/>
        </authorList>
    </citation>
    <scope>NUCLEOTIDE SEQUENCE [LARGE SCALE GENOMIC DNA]</scope>
    <source>
        <strain evidence="8">IBRC-M 10403</strain>
    </source>
</reference>
<dbReference type="Pfam" id="PF00149">
    <property type="entry name" value="Metallophos"/>
    <property type="match status" value="1"/>
</dbReference>
<dbReference type="STRING" id="1271860.SAMN05216174_105297"/>
<dbReference type="RefSeq" id="WP_091450320.1">
    <property type="nucleotide sequence ID" value="NZ_FMZZ01000005.1"/>
</dbReference>
<evidence type="ECO:0000256" key="3">
    <source>
        <dbReference type="ARBA" id="ARBA00022801"/>
    </source>
</evidence>
<keyword evidence="8" id="KW-1185">Reference proteome</keyword>
<dbReference type="InterPro" id="IPR029052">
    <property type="entry name" value="Metallo-depent_PP-like"/>
</dbReference>
<comment type="cofactor">
    <cofactor evidence="1">
        <name>a divalent metal cation</name>
        <dbReference type="ChEBI" id="CHEBI:60240"/>
    </cofactor>
</comment>
<dbReference type="SUPFAM" id="SSF56300">
    <property type="entry name" value="Metallo-dependent phosphatases"/>
    <property type="match status" value="1"/>
</dbReference>
<dbReference type="GO" id="GO:0016020">
    <property type="term" value="C:membrane"/>
    <property type="evidence" value="ECO:0007669"/>
    <property type="project" value="GOC"/>
</dbReference>
<feature type="transmembrane region" description="Helical" evidence="5">
    <location>
        <begin position="68"/>
        <end position="87"/>
    </location>
</feature>
<feature type="domain" description="Calcineurin-like phosphoesterase" evidence="6">
    <location>
        <begin position="167"/>
        <end position="333"/>
    </location>
</feature>
<evidence type="ECO:0000259" key="6">
    <source>
        <dbReference type="Pfam" id="PF00149"/>
    </source>
</evidence>
<evidence type="ECO:0000313" key="8">
    <source>
        <dbReference type="Proteomes" id="UP000199501"/>
    </source>
</evidence>
<proteinExistence type="inferred from homology"/>
<feature type="transmembrane region" description="Helical" evidence="5">
    <location>
        <begin position="125"/>
        <end position="145"/>
    </location>
</feature>
<gene>
    <name evidence="7" type="ORF">SAMN05216174_105297</name>
</gene>
<dbReference type="GO" id="GO:0009245">
    <property type="term" value="P:lipid A biosynthetic process"/>
    <property type="evidence" value="ECO:0007669"/>
    <property type="project" value="TreeGrafter"/>
</dbReference>
<keyword evidence="2" id="KW-0479">Metal-binding</keyword>
<dbReference type="FunFam" id="3.60.21.10:FF:000028">
    <property type="entry name" value="Putative metallophosphoesterase"/>
    <property type="match status" value="1"/>
</dbReference>
<keyword evidence="5" id="KW-1133">Transmembrane helix</keyword>
<sequence>MFLAVVGVVVALLHVYLWKRLVKDTTRTPTGRRIGGVALVVLAVLVAATLVLPRFVGVEVAAWFAWPGYIWLALFFYLLVILAVLELPRLALRRWSRPLGATATTTVESEPAVDESRRLFLARGAAVVAGVASTSIVGAGMVSALSPPLVKRVPVPIGGLNPVFGGFRIAVVSDIHLGPLLGRAHTERLVRMINETQPDLVAMVGDLADGTVAELGRAAEPLQDLVSSFGTFFVTGNHEYYSGYAQWVRELERLGLNYLHNEHTQINRAGEKITLAGVTDLTGKSLGDAPDMSRALSGRDTTIPTVMLAHQPVQVSDSARLGVDLQLSGHTHGGQMYPFHHMVSLAQPAVSGLSKVDDTWLYVTNGAGVWGPPVRVGAPPDITVIELTPPGPR</sequence>
<evidence type="ECO:0000313" key="7">
    <source>
        <dbReference type="EMBL" id="SDC91798.1"/>
    </source>
</evidence>
<comment type="similarity">
    <text evidence="4">Belongs to the metallophosphoesterase superfamily.</text>
</comment>
<feature type="transmembrane region" description="Helical" evidence="5">
    <location>
        <begin position="6"/>
        <end position="22"/>
    </location>
</feature>
<dbReference type="Gene3D" id="3.60.21.10">
    <property type="match status" value="1"/>
</dbReference>
<evidence type="ECO:0000256" key="5">
    <source>
        <dbReference type="SAM" id="Phobius"/>
    </source>
</evidence>
<dbReference type="Proteomes" id="UP000199501">
    <property type="component" value="Unassembled WGS sequence"/>
</dbReference>
<protein>
    <recommendedName>
        <fullName evidence="6">Calcineurin-like phosphoesterase domain-containing protein</fullName>
    </recommendedName>
</protein>
<evidence type="ECO:0000256" key="1">
    <source>
        <dbReference type="ARBA" id="ARBA00001968"/>
    </source>
</evidence>
<dbReference type="GO" id="GO:0046872">
    <property type="term" value="F:metal ion binding"/>
    <property type="evidence" value="ECO:0007669"/>
    <property type="project" value="UniProtKB-KW"/>
</dbReference>
<evidence type="ECO:0000256" key="4">
    <source>
        <dbReference type="ARBA" id="ARBA00061089"/>
    </source>
</evidence>